<accession>A0A517NCW0</accession>
<feature type="domain" description="Glycosyltransferase 2-like" evidence="1">
    <location>
        <begin position="25"/>
        <end position="153"/>
    </location>
</feature>
<evidence type="ECO:0000259" key="1">
    <source>
        <dbReference type="Pfam" id="PF00535"/>
    </source>
</evidence>
<evidence type="ECO:0000313" key="3">
    <source>
        <dbReference type="Proteomes" id="UP000318538"/>
    </source>
</evidence>
<sequence>MIAMKELESPVLTATRRNDLESVVVIIPALNEQRSLPLVLADIPHVSQVIVVDNGSTDDTAKVAVDGGASVVHEPQRGYGAACLRGLAALHEDIERTNNVPRVVVFLDADYSDHPDLLPRLVAPIFEGRSDFVLGSRLLGEREKGAMPPQSVYGNKLACFLMRLLFHVAYTDLGPFRAIDYPKLCALQMNDENFGWTIEMQIKAAQAGLRTMEIPVPYRNRVGTSKISGTLSGTVKAGSKILYTVAKYGLQKRSS</sequence>
<dbReference type="Gene3D" id="3.90.550.10">
    <property type="entry name" value="Spore Coat Polysaccharide Biosynthesis Protein SpsA, Chain A"/>
    <property type="match status" value="1"/>
</dbReference>
<dbReference type="AlphaFoldDB" id="A0A517NCW0"/>
<dbReference type="CDD" id="cd04179">
    <property type="entry name" value="DPM_DPG-synthase_like"/>
    <property type="match status" value="1"/>
</dbReference>
<dbReference type="KEGG" id="rlc:K227x_33680"/>
<reference evidence="2 3" key="1">
    <citation type="submission" date="2019-02" db="EMBL/GenBank/DDBJ databases">
        <title>Deep-cultivation of Planctomycetes and their phenomic and genomic characterization uncovers novel biology.</title>
        <authorList>
            <person name="Wiegand S."/>
            <person name="Jogler M."/>
            <person name="Boedeker C."/>
            <person name="Pinto D."/>
            <person name="Vollmers J."/>
            <person name="Rivas-Marin E."/>
            <person name="Kohn T."/>
            <person name="Peeters S.H."/>
            <person name="Heuer A."/>
            <person name="Rast P."/>
            <person name="Oberbeckmann S."/>
            <person name="Bunk B."/>
            <person name="Jeske O."/>
            <person name="Meyerdierks A."/>
            <person name="Storesund J.E."/>
            <person name="Kallscheuer N."/>
            <person name="Luecker S."/>
            <person name="Lage O.M."/>
            <person name="Pohl T."/>
            <person name="Merkel B.J."/>
            <person name="Hornburger P."/>
            <person name="Mueller R.-W."/>
            <person name="Bruemmer F."/>
            <person name="Labrenz M."/>
            <person name="Spormann A.M."/>
            <person name="Op den Camp H."/>
            <person name="Overmann J."/>
            <person name="Amann R."/>
            <person name="Jetten M.S.M."/>
            <person name="Mascher T."/>
            <person name="Medema M.H."/>
            <person name="Devos D.P."/>
            <person name="Kaster A.-K."/>
            <person name="Ovreas L."/>
            <person name="Rohde M."/>
            <person name="Galperin M.Y."/>
            <person name="Jogler C."/>
        </authorList>
    </citation>
    <scope>NUCLEOTIDE SEQUENCE [LARGE SCALE GENOMIC DNA]</scope>
    <source>
        <strain evidence="2 3">K22_7</strain>
    </source>
</reference>
<name>A0A517NCW0_9BACT</name>
<dbReference type="SUPFAM" id="SSF53448">
    <property type="entry name" value="Nucleotide-diphospho-sugar transferases"/>
    <property type="match status" value="1"/>
</dbReference>
<dbReference type="GO" id="GO:0047267">
    <property type="term" value="F:undecaprenyl-phosphate mannosyltransferase activity"/>
    <property type="evidence" value="ECO:0007669"/>
    <property type="project" value="UniProtKB-EC"/>
</dbReference>
<dbReference type="PANTHER" id="PTHR48090">
    <property type="entry name" value="UNDECAPRENYL-PHOSPHATE 4-DEOXY-4-FORMAMIDO-L-ARABINOSE TRANSFERASE-RELATED"/>
    <property type="match status" value="1"/>
</dbReference>
<proteinExistence type="predicted"/>
<protein>
    <submittedName>
        <fullName evidence="2">Undecaprenyl-phosphate mannosyltransferase</fullName>
        <ecNumber evidence="2">2.4.1.54</ecNumber>
    </submittedName>
</protein>
<dbReference type="InterPro" id="IPR050256">
    <property type="entry name" value="Glycosyltransferase_2"/>
</dbReference>
<evidence type="ECO:0000313" key="2">
    <source>
        <dbReference type="EMBL" id="QDT04970.1"/>
    </source>
</evidence>
<dbReference type="EMBL" id="CP036525">
    <property type="protein sequence ID" value="QDT04970.1"/>
    <property type="molecule type" value="Genomic_DNA"/>
</dbReference>
<dbReference type="EC" id="2.4.1.54" evidence="2"/>
<keyword evidence="3" id="KW-1185">Reference proteome</keyword>
<dbReference type="Proteomes" id="UP000318538">
    <property type="component" value="Chromosome"/>
</dbReference>
<keyword evidence="2" id="KW-0808">Transferase</keyword>
<dbReference type="Pfam" id="PF00535">
    <property type="entry name" value="Glycos_transf_2"/>
    <property type="match status" value="1"/>
</dbReference>
<keyword evidence="2" id="KW-0328">Glycosyltransferase</keyword>
<gene>
    <name evidence="2" type="ORF">K227x_33680</name>
</gene>
<dbReference type="RefSeq" id="WP_315854312.1">
    <property type="nucleotide sequence ID" value="NZ_CP036525.1"/>
</dbReference>
<dbReference type="PANTHER" id="PTHR48090:SF7">
    <property type="entry name" value="RFBJ PROTEIN"/>
    <property type="match status" value="1"/>
</dbReference>
<dbReference type="InterPro" id="IPR001173">
    <property type="entry name" value="Glyco_trans_2-like"/>
</dbReference>
<dbReference type="InterPro" id="IPR029044">
    <property type="entry name" value="Nucleotide-diphossugar_trans"/>
</dbReference>
<organism evidence="2 3">
    <name type="scientific">Rubripirellula lacrimiformis</name>
    <dbReference type="NCBI Taxonomy" id="1930273"/>
    <lineage>
        <taxon>Bacteria</taxon>
        <taxon>Pseudomonadati</taxon>
        <taxon>Planctomycetota</taxon>
        <taxon>Planctomycetia</taxon>
        <taxon>Pirellulales</taxon>
        <taxon>Pirellulaceae</taxon>
        <taxon>Rubripirellula</taxon>
    </lineage>
</organism>